<feature type="coiled-coil region" evidence="1">
    <location>
        <begin position="163"/>
        <end position="315"/>
    </location>
</feature>
<evidence type="ECO:0000256" key="2">
    <source>
        <dbReference type="SAM" id="MobiDB-lite"/>
    </source>
</evidence>
<keyword evidence="1" id="KW-0175">Coiled coil</keyword>
<evidence type="ECO:0000256" key="1">
    <source>
        <dbReference type="SAM" id="Coils"/>
    </source>
</evidence>
<feature type="compositionally biased region" description="Low complexity" evidence="2">
    <location>
        <begin position="856"/>
        <end position="867"/>
    </location>
</feature>
<feature type="coiled-coil region" evidence="1">
    <location>
        <begin position="27"/>
        <end position="61"/>
    </location>
</feature>
<dbReference type="Proteomes" id="UP000675881">
    <property type="component" value="Chromosome 7"/>
</dbReference>
<reference evidence="3" key="1">
    <citation type="submission" date="2021-02" db="EMBL/GenBank/DDBJ databases">
        <authorList>
            <person name="Bekaert M."/>
        </authorList>
    </citation>
    <scope>NUCLEOTIDE SEQUENCE</scope>
    <source>
        <strain evidence="3">IoA-00</strain>
    </source>
</reference>
<feature type="region of interest" description="Disordered" evidence="2">
    <location>
        <begin position="833"/>
        <end position="867"/>
    </location>
</feature>
<protein>
    <submittedName>
        <fullName evidence="3">(salmon louse) hypothetical protein</fullName>
    </submittedName>
</protein>
<feature type="coiled-coil region" evidence="1">
    <location>
        <begin position="428"/>
        <end position="488"/>
    </location>
</feature>
<dbReference type="EMBL" id="HG994586">
    <property type="protein sequence ID" value="CAF3006476.1"/>
    <property type="molecule type" value="Genomic_DNA"/>
</dbReference>
<evidence type="ECO:0000313" key="3">
    <source>
        <dbReference type="EMBL" id="CAF3006476.1"/>
    </source>
</evidence>
<gene>
    <name evidence="3" type="ORF">LSAA_13423</name>
</gene>
<keyword evidence="4" id="KW-1185">Reference proteome</keyword>
<accession>A0A7R8HC45</accession>
<proteinExistence type="predicted"/>
<name>A0A7R8HC45_LEPSM</name>
<feature type="compositionally biased region" description="Low complexity" evidence="2">
    <location>
        <begin position="833"/>
        <end position="846"/>
    </location>
</feature>
<dbReference type="AlphaFoldDB" id="A0A7R8HC45"/>
<evidence type="ECO:0000313" key="4">
    <source>
        <dbReference type="Proteomes" id="UP000675881"/>
    </source>
</evidence>
<sequence>MVWSKYRFEFLKKSSSEYSEGTLQAEIHALRESNEILRNEKEQEVRQIKDLLIEKEEEISELQGWSSPKEDTDYVIHSHPSSLKSLSQEQILQQETNDPKQTHEAFLLSLKEEIQKLSATLDQKTRDALIEQTQFHQEKDSEELHKNRTEEYKYKLNERDKNIQSLEFELTKEKNMNETLQNSQKKCKDYEFKISEQEDIIISLELRLNSETDQINLLSNKVSDLEGKIMKQGRELNSKASALEITGLNETLSEKNDEYEKLKKYVEECKNENDSLTKKPEETLQMIQTSVDDVMEEKNVESQVVQCNIQELQKKESLIMGLQKDLLSLNDWKEKALSTIEVNSLDEFQQRLEELIKQNNNNSQMNEHLLKKIAKMIGQRYSKEKVLELEKSFNDFEKKNNLLLVEIESKDEIINDLNTKIDHLSKSEEDFELKLNAHKKELDELNEKLLQTEDLFEKNEEKKYLRFVKKLDENLHHLKAENNILKEQSLKDKELITTSTQKLELLQEKETLKFKKLQTHYHQLPTKNISGDSNESNELRNRHQESIKYHEESQRLSKLIEMKDSEILSLKEQHKPGTNISKDFNSSLQENKIVRKTIFVRVFGEDSDDKKITITQMESTILSLKDELHLRNSELDKLKEQSTEYNEAKTRLQLTIKEKEYDLAMAQKNLQHIEKNGSVKYFNTRIEKLKQHLVSVEDGYTQDALEYQNCVTDLKTKLLSTEEALRISSASIVLQFKKPINYKEQTKAVENLQIALDGFRREQENEIRFSQQYLQDKLKKKSGLEGAKWSWFGGSLDDSSNLDESLASAFVKFLETESGSKGSILSLPAEISKSTSDSISVTPSSIHLPGHKRTESSGSVSSSSKLS</sequence>
<dbReference type="OrthoDB" id="425925at2759"/>
<organism evidence="3 4">
    <name type="scientific">Lepeophtheirus salmonis</name>
    <name type="common">Salmon louse</name>
    <name type="synonym">Caligus salmonis</name>
    <dbReference type="NCBI Taxonomy" id="72036"/>
    <lineage>
        <taxon>Eukaryota</taxon>
        <taxon>Metazoa</taxon>
        <taxon>Ecdysozoa</taxon>
        <taxon>Arthropoda</taxon>
        <taxon>Crustacea</taxon>
        <taxon>Multicrustacea</taxon>
        <taxon>Hexanauplia</taxon>
        <taxon>Copepoda</taxon>
        <taxon>Siphonostomatoida</taxon>
        <taxon>Caligidae</taxon>
        <taxon>Lepeophtheirus</taxon>
    </lineage>
</organism>
<feature type="coiled-coil region" evidence="1">
    <location>
        <begin position="621"/>
        <end position="676"/>
    </location>
</feature>